<name>A0ABW6IG73_9CYAN</name>
<proteinExistence type="predicted"/>
<feature type="coiled-coil region" evidence="1">
    <location>
        <begin position="1"/>
        <end position="32"/>
    </location>
</feature>
<protein>
    <submittedName>
        <fullName evidence="3">Uncharacterized protein</fullName>
    </submittedName>
</protein>
<feature type="compositionally biased region" description="Acidic residues" evidence="2">
    <location>
        <begin position="283"/>
        <end position="301"/>
    </location>
</feature>
<keyword evidence="4" id="KW-1185">Reference proteome</keyword>
<accession>A0ABW6IG73</accession>
<sequence>MVRAVEQIKRELSALERATEQIAKELKDLYHQYLTELGQAAKRQLVLASYHLCTQAYPERFLQLSLRQQQALQQGLQQMGKKAQAELLQQIERLDEPSTADGEQLITLQDLPPQLLAEIAAAVKGKSAQAQLAEPDEAEADPTAELPVETLSDAERLSPSDSLAAQSEDPSAAQISSEAEAQAALEPLTEMAKLLSQSTQPEIPEVLSPPELVKRHLRLEQRIRHTLRLLSQDANQALKQVKILPDLPESILAAAAEAEAMTEMASGTPNVLNVLVELGSAETEADEEDEEGEGAEADNENLPEGSAMTHLVAINLRLSEVEFTDSTVAVWRTKIREKLARLKGLAQQYQQKQREQAIAEAEAAWRASWVES</sequence>
<evidence type="ECO:0000313" key="3">
    <source>
        <dbReference type="EMBL" id="MFE4107196.1"/>
    </source>
</evidence>
<evidence type="ECO:0000256" key="1">
    <source>
        <dbReference type="SAM" id="Coils"/>
    </source>
</evidence>
<comment type="caution">
    <text evidence="3">The sequence shown here is derived from an EMBL/GenBank/DDBJ whole genome shotgun (WGS) entry which is preliminary data.</text>
</comment>
<feature type="coiled-coil region" evidence="1">
    <location>
        <begin position="332"/>
        <end position="362"/>
    </location>
</feature>
<keyword evidence="1" id="KW-0175">Coiled coil</keyword>
<dbReference type="RefSeq" id="WP_377965676.1">
    <property type="nucleotide sequence ID" value="NZ_JBHZOL010000081.1"/>
</dbReference>
<feature type="region of interest" description="Disordered" evidence="2">
    <location>
        <begin position="154"/>
        <end position="178"/>
    </location>
</feature>
<feature type="compositionally biased region" description="Polar residues" evidence="2">
    <location>
        <begin position="159"/>
        <end position="169"/>
    </location>
</feature>
<gene>
    <name evidence="3" type="ORF">ACFVKH_12950</name>
</gene>
<reference evidence="3 4" key="1">
    <citation type="submission" date="2024-10" db="EMBL/GenBank/DDBJ databases">
        <authorList>
            <person name="Ratan Roy A."/>
            <person name="Morales Sandoval P.H."/>
            <person name="De Los Santos Villalobos S."/>
            <person name="Chakraborty S."/>
            <person name="Mukherjee J."/>
        </authorList>
    </citation>
    <scope>NUCLEOTIDE SEQUENCE [LARGE SCALE GENOMIC DNA]</scope>
    <source>
        <strain evidence="3 4">S1</strain>
    </source>
</reference>
<feature type="region of interest" description="Disordered" evidence="2">
    <location>
        <begin position="281"/>
        <end position="302"/>
    </location>
</feature>
<evidence type="ECO:0000256" key="2">
    <source>
        <dbReference type="SAM" id="MobiDB-lite"/>
    </source>
</evidence>
<organism evidence="3 4">
    <name type="scientific">Almyronema epifaneia S1</name>
    <dbReference type="NCBI Taxonomy" id="2991925"/>
    <lineage>
        <taxon>Bacteria</taxon>
        <taxon>Bacillati</taxon>
        <taxon>Cyanobacteriota</taxon>
        <taxon>Cyanophyceae</taxon>
        <taxon>Nodosilineales</taxon>
        <taxon>Nodosilineaceae</taxon>
        <taxon>Almyronema</taxon>
        <taxon>Almyronema epifaneia</taxon>
    </lineage>
</organism>
<dbReference type="EMBL" id="JBHZOL010000081">
    <property type="protein sequence ID" value="MFE4107196.1"/>
    <property type="molecule type" value="Genomic_DNA"/>
</dbReference>
<evidence type="ECO:0000313" key="4">
    <source>
        <dbReference type="Proteomes" id="UP001600165"/>
    </source>
</evidence>
<dbReference type="Proteomes" id="UP001600165">
    <property type="component" value="Unassembled WGS sequence"/>
</dbReference>